<organism evidence="1 2">
    <name type="scientific">Peronospora belbahrii</name>
    <dbReference type="NCBI Taxonomy" id="622444"/>
    <lineage>
        <taxon>Eukaryota</taxon>
        <taxon>Sar</taxon>
        <taxon>Stramenopiles</taxon>
        <taxon>Oomycota</taxon>
        <taxon>Peronosporomycetes</taxon>
        <taxon>Peronosporales</taxon>
        <taxon>Peronosporaceae</taxon>
        <taxon>Peronospora</taxon>
    </lineage>
</organism>
<dbReference type="Proteomes" id="UP001160483">
    <property type="component" value="Unassembled WGS sequence"/>
</dbReference>
<protein>
    <submittedName>
        <fullName evidence="1">Uncharacterized protein</fullName>
    </submittedName>
</protein>
<dbReference type="EMBL" id="CAKKTJ010000121">
    <property type="protein sequence ID" value="CAH0475145.1"/>
    <property type="molecule type" value="Genomic_DNA"/>
</dbReference>
<dbReference type="InterPro" id="IPR052727">
    <property type="entry name" value="Rab4/Rab5_effector"/>
</dbReference>
<name>A0AAU9KP74_9STRA</name>
<evidence type="ECO:0000313" key="1">
    <source>
        <dbReference type="EMBL" id="CAH0475145.1"/>
    </source>
</evidence>
<evidence type="ECO:0000313" key="2">
    <source>
        <dbReference type="Proteomes" id="UP001160483"/>
    </source>
</evidence>
<proteinExistence type="predicted"/>
<dbReference type="PANTHER" id="PTHR13510:SF44">
    <property type="entry name" value="RABENOSYN-5"/>
    <property type="match status" value="1"/>
</dbReference>
<accession>A0AAU9KP74</accession>
<dbReference type="AlphaFoldDB" id="A0AAU9KP74"/>
<comment type="caution">
    <text evidence="1">The sequence shown here is derived from an EMBL/GenBank/DDBJ whole genome shotgun (WGS) entry which is preliminary data.</text>
</comment>
<dbReference type="PANTHER" id="PTHR13510">
    <property type="entry name" value="FYVE-FINGER-CONTAINING RAB5 EFFECTOR PROTEIN RABENOSYN-5-RELATED"/>
    <property type="match status" value="1"/>
</dbReference>
<reference evidence="1" key="1">
    <citation type="submission" date="2021-11" db="EMBL/GenBank/DDBJ databases">
        <authorList>
            <person name="Islam A."/>
            <person name="Islam S."/>
            <person name="Flora M.S."/>
            <person name="Rahman M."/>
            <person name="Ziaur R.M."/>
            <person name="Epstein J.H."/>
            <person name="Hassan M."/>
            <person name="Klassen M."/>
            <person name="Woodard K."/>
            <person name="Webb A."/>
            <person name="Webby R.J."/>
            <person name="El Zowalaty M.E."/>
        </authorList>
    </citation>
    <scope>NUCLEOTIDE SEQUENCE</scope>
    <source>
        <strain evidence="1">Pbs3</strain>
    </source>
</reference>
<sequence length="339" mass="38676">MRDYASFYSERDTGGRRDLYHPGNDWKNPAVLLAVGIMQGTLDGVMLGLTVQTFEDARVRARRFNRLKWPLNMIVRPRDFTILSASGILTRANGERIGCIMVQPAQLPQLIELPKPMTRGKLMYGALFKEQQDRTVDVYIQIYVETMGHVLNTIVMNAMWVSMLGFWGASKLAAEKKLQWCILNRIKDPTNIRRRLEWNNFCGICKKLGRYGRGQSGRSSSNHTCAICDVSLCSNCRVKRSLKALTRRRKGSPTRNVQVVLYVPCLDIVSQTRATKVAWHQHQIRLMQSSIATTDRERSTWGLLDDADTPPLSPGHYFSITESSFSFLEGEDRNSMYVF</sequence>
<gene>
    <name evidence="1" type="ORF">PBS003_LOCUS1976</name>
</gene>